<evidence type="ECO:0000313" key="1">
    <source>
        <dbReference type="EMBL" id="ECB1916211.1"/>
    </source>
</evidence>
<dbReference type="EMBL" id="AAHWTY010000228">
    <property type="protein sequence ID" value="ECB1916211.1"/>
    <property type="molecule type" value="Genomic_DNA"/>
</dbReference>
<gene>
    <name evidence="2" type="ORF">E1A34_18235</name>
    <name evidence="1" type="ORF">EVG73_28475</name>
</gene>
<organism evidence="2">
    <name type="scientific">Salmonella newport</name>
    <dbReference type="NCBI Taxonomy" id="108619"/>
    <lineage>
        <taxon>Bacteria</taxon>
        <taxon>Pseudomonadati</taxon>
        <taxon>Pseudomonadota</taxon>
        <taxon>Gammaproteobacteria</taxon>
        <taxon>Enterobacterales</taxon>
        <taxon>Enterobacteriaceae</taxon>
        <taxon>Salmonella</taxon>
    </lineage>
</organism>
<dbReference type="AlphaFoldDB" id="A0A5Y0RW58"/>
<evidence type="ECO:0000313" key="2">
    <source>
        <dbReference type="EMBL" id="ECB7107987.1"/>
    </source>
</evidence>
<accession>A0A5Y0RW58</accession>
<dbReference type="Proteomes" id="UP000839827">
    <property type="component" value="Unassembled WGS sequence"/>
</dbReference>
<reference evidence="2" key="1">
    <citation type="submission" date="2019-03" db="EMBL/GenBank/DDBJ databases">
        <authorList>
            <person name="Ashton P.M."/>
            <person name="Dallman T."/>
            <person name="Nair S."/>
            <person name="De Pinna E."/>
            <person name="Peters T."/>
            <person name="Grant K."/>
        </authorList>
    </citation>
    <scope>NUCLEOTIDE SEQUENCE [LARGE SCALE GENOMIC DNA]</scope>
    <source>
        <strain evidence="2">271153</strain>
        <strain evidence="1">500372</strain>
    </source>
</reference>
<sequence length="115" mass="13006">MRNNRPCFVWRFFSCQQSTYHTVTATSEREARAQLPDAPCLFAARIRVEGCAMFKIIVTSTDHATGCTTRVTLRQTYKTLKGAEKAAQRLAYVCSPDGRTITFTRDADVQEVRHA</sequence>
<name>A0A5Y0RW58_SALNE</name>
<comment type="caution">
    <text evidence="2">The sequence shown here is derived from an EMBL/GenBank/DDBJ whole genome shotgun (WGS) entry which is preliminary data.</text>
</comment>
<protein>
    <submittedName>
        <fullName evidence="2">Host cell division inhibitor Icd-like protein</fullName>
    </submittedName>
</protein>
<dbReference type="EMBL" id="AAHYLK010000020">
    <property type="protein sequence ID" value="ECB7107987.1"/>
    <property type="molecule type" value="Genomic_DNA"/>
</dbReference>
<dbReference type="NCBIfam" id="NF033153">
    <property type="entry name" value="phage_ICD_like"/>
    <property type="match status" value="1"/>
</dbReference>
<proteinExistence type="predicted"/>